<keyword evidence="1" id="KW-0812">Transmembrane</keyword>
<feature type="transmembrane region" description="Helical" evidence="1">
    <location>
        <begin position="43"/>
        <end position="66"/>
    </location>
</feature>
<dbReference type="RefSeq" id="WP_168921173.1">
    <property type="nucleotide sequence ID" value="NZ_CP051461.1"/>
</dbReference>
<sequence>MLHPLVSTLIQRPDLIVDHVAAYAALFQEEATEVGQELMQRAVAWMLAVLSIMVFISLAGIAFMLGMLLQQFHWALIAVPGLALVFAIAAFLFAKKPISQNRFPDLKAQIASDAIALRSVA</sequence>
<gene>
    <name evidence="2" type="primary">dsbD_2</name>
    <name evidence="2" type="ORF">HC248_00562</name>
</gene>
<dbReference type="EMBL" id="CP051461">
    <property type="protein sequence ID" value="QJC55284.1"/>
    <property type="molecule type" value="Genomic_DNA"/>
</dbReference>
<evidence type="ECO:0000313" key="2">
    <source>
        <dbReference type="EMBL" id="QJC55284.1"/>
    </source>
</evidence>
<dbReference type="Proteomes" id="UP000502041">
    <property type="component" value="Chromosome"/>
</dbReference>
<keyword evidence="1" id="KW-1133">Transmembrane helix</keyword>
<proteinExistence type="predicted"/>
<keyword evidence="2" id="KW-0560">Oxidoreductase</keyword>
<name>A0A6H2H6Q9_9BURK</name>
<dbReference type="GO" id="GO:0047134">
    <property type="term" value="F:protein-disulfide reductase [NAD(P)H] activity"/>
    <property type="evidence" value="ECO:0007669"/>
    <property type="project" value="UniProtKB-EC"/>
</dbReference>
<protein>
    <submittedName>
        <fullName evidence="2">Thiol:disulfide interchange protein DsbD</fullName>
        <ecNumber evidence="2">1.8.1.8</ecNumber>
    </submittedName>
</protein>
<evidence type="ECO:0000256" key="1">
    <source>
        <dbReference type="SAM" id="Phobius"/>
    </source>
</evidence>
<accession>A0A6H2H6Q9</accession>
<evidence type="ECO:0000313" key="3">
    <source>
        <dbReference type="Proteomes" id="UP000502041"/>
    </source>
</evidence>
<dbReference type="KEGG" id="pvac:HC248_00562"/>
<reference evidence="2 3" key="1">
    <citation type="submission" date="2020-04" db="EMBL/GenBank/DDBJ databases">
        <title>Complete genome of a Psychrophilic, Marine, Gas Vacuolate Bacterium Polaromonas vacuolata KCTC 22033T.</title>
        <authorList>
            <person name="Hwang K."/>
            <person name="Kim K.M."/>
        </authorList>
    </citation>
    <scope>NUCLEOTIDE SEQUENCE [LARGE SCALE GENOMIC DNA]</scope>
    <source>
        <strain evidence="2 3">KCTC 22033</strain>
    </source>
</reference>
<keyword evidence="3" id="KW-1185">Reference proteome</keyword>
<feature type="transmembrane region" description="Helical" evidence="1">
    <location>
        <begin position="72"/>
        <end position="94"/>
    </location>
</feature>
<dbReference type="EC" id="1.8.1.8" evidence="2"/>
<keyword evidence="1" id="KW-0472">Membrane</keyword>
<organism evidence="2 3">
    <name type="scientific">Polaromonas vacuolata</name>
    <dbReference type="NCBI Taxonomy" id="37448"/>
    <lineage>
        <taxon>Bacteria</taxon>
        <taxon>Pseudomonadati</taxon>
        <taxon>Pseudomonadota</taxon>
        <taxon>Betaproteobacteria</taxon>
        <taxon>Burkholderiales</taxon>
        <taxon>Comamonadaceae</taxon>
        <taxon>Polaromonas</taxon>
    </lineage>
</organism>
<dbReference type="AlphaFoldDB" id="A0A6H2H6Q9"/>